<dbReference type="Gene3D" id="3.40.630.20">
    <property type="entry name" value="Peptidase C15, pyroglutamyl peptidase I-like"/>
    <property type="match status" value="1"/>
</dbReference>
<evidence type="ECO:0000256" key="2">
    <source>
        <dbReference type="ARBA" id="ARBA00002280"/>
    </source>
</evidence>
<evidence type="ECO:0000256" key="5">
    <source>
        <dbReference type="ARBA" id="ARBA00022490"/>
    </source>
</evidence>
<dbReference type="PROSITE" id="PS01333">
    <property type="entry name" value="PYRASE_GLU"/>
    <property type="match status" value="1"/>
</dbReference>
<evidence type="ECO:0000256" key="10">
    <source>
        <dbReference type="PROSITE-ProRule" id="PRU10077"/>
    </source>
</evidence>
<evidence type="ECO:0000256" key="3">
    <source>
        <dbReference type="ARBA" id="ARBA00004496"/>
    </source>
</evidence>
<evidence type="ECO:0000256" key="4">
    <source>
        <dbReference type="ARBA" id="ARBA00006641"/>
    </source>
</evidence>
<dbReference type="InterPro" id="IPR000816">
    <property type="entry name" value="Peptidase_C15"/>
</dbReference>
<dbReference type="NCBIfam" id="NF009676">
    <property type="entry name" value="PRK13197.1"/>
    <property type="match status" value="1"/>
</dbReference>
<evidence type="ECO:0000256" key="6">
    <source>
        <dbReference type="ARBA" id="ARBA00022670"/>
    </source>
</evidence>
<evidence type="ECO:0000313" key="12">
    <source>
        <dbReference type="Proteomes" id="UP000183988"/>
    </source>
</evidence>
<feature type="active site" evidence="9">
    <location>
        <position position="80"/>
    </location>
</feature>
<dbReference type="InterPro" id="IPR033694">
    <property type="entry name" value="PGPEP1_Cys_AS"/>
</dbReference>
<gene>
    <name evidence="11" type="ORF">SAMN05216225_100861</name>
</gene>
<dbReference type="PRINTS" id="PR00706">
    <property type="entry name" value="PYROGLUPTASE"/>
</dbReference>
<comment type="function">
    <text evidence="2">Removes 5-oxoproline from various penultimate amino acid residues except L-proline.</text>
</comment>
<dbReference type="Pfam" id="PF01470">
    <property type="entry name" value="Peptidase_C15"/>
    <property type="match status" value="1"/>
</dbReference>
<name>A0A1M5FF48_9BACI</name>
<feature type="active site" evidence="10">
    <location>
        <position position="142"/>
    </location>
</feature>
<dbReference type="CDD" id="cd00501">
    <property type="entry name" value="Peptidase_C15"/>
    <property type="match status" value="1"/>
</dbReference>
<accession>A0A1M5FF48</accession>
<comment type="similarity">
    <text evidence="4">Belongs to the peptidase C15 family.</text>
</comment>
<dbReference type="InterPro" id="IPR033693">
    <property type="entry name" value="PGPEP1_Glu_AS"/>
</dbReference>
<dbReference type="PANTHER" id="PTHR23402">
    <property type="entry name" value="PROTEASE FAMILY C15 PYROGLUTAMYL-PEPTIDASE I-RELATED"/>
    <property type="match status" value="1"/>
</dbReference>
<dbReference type="PROSITE" id="PS01334">
    <property type="entry name" value="PYRASE_CYS"/>
    <property type="match status" value="1"/>
</dbReference>
<dbReference type="PANTHER" id="PTHR23402:SF1">
    <property type="entry name" value="PYROGLUTAMYL-PEPTIDASE I"/>
    <property type="match status" value="1"/>
</dbReference>
<keyword evidence="6" id="KW-0645">Protease</keyword>
<dbReference type="Proteomes" id="UP000183988">
    <property type="component" value="Unassembled WGS sequence"/>
</dbReference>
<dbReference type="EMBL" id="FQVW01000008">
    <property type="protein sequence ID" value="SHF90088.1"/>
    <property type="molecule type" value="Genomic_DNA"/>
</dbReference>
<evidence type="ECO:0000256" key="7">
    <source>
        <dbReference type="ARBA" id="ARBA00022801"/>
    </source>
</evidence>
<dbReference type="OrthoDB" id="9779738at2"/>
<dbReference type="AlphaFoldDB" id="A0A1M5FF48"/>
<protein>
    <recommendedName>
        <fullName evidence="9">Pyroglutamyl-peptidase I</fullName>
        <ecNumber evidence="9">3.4.19.3</ecNumber>
    </recommendedName>
</protein>
<dbReference type="GO" id="GO:0016920">
    <property type="term" value="F:pyroglutamyl-peptidase activity"/>
    <property type="evidence" value="ECO:0007669"/>
    <property type="project" value="UniProtKB-EC"/>
</dbReference>
<dbReference type="EC" id="3.4.19.3" evidence="9"/>
<keyword evidence="8" id="KW-0788">Thiol protease</keyword>
<dbReference type="STRING" id="930117.SAMN05216225_100861"/>
<reference evidence="11 12" key="1">
    <citation type="submission" date="2016-11" db="EMBL/GenBank/DDBJ databases">
        <authorList>
            <person name="Jaros S."/>
            <person name="Januszkiewicz K."/>
            <person name="Wedrychowicz H."/>
        </authorList>
    </citation>
    <scope>NUCLEOTIDE SEQUENCE [LARGE SCALE GENOMIC DNA]</scope>
    <source>
        <strain evidence="11 12">IBRC-M 10683</strain>
    </source>
</reference>
<evidence type="ECO:0000256" key="8">
    <source>
        <dbReference type="ARBA" id="ARBA00022807"/>
    </source>
</evidence>
<evidence type="ECO:0000256" key="9">
    <source>
        <dbReference type="PROSITE-ProRule" id="PRU10076"/>
    </source>
</evidence>
<dbReference type="PIRSF" id="PIRSF015592">
    <property type="entry name" value="Prld-crbxl_pptds"/>
    <property type="match status" value="1"/>
</dbReference>
<keyword evidence="12" id="KW-1185">Reference proteome</keyword>
<dbReference type="InterPro" id="IPR016125">
    <property type="entry name" value="Peptidase_C15-like"/>
</dbReference>
<proteinExistence type="inferred from homology"/>
<comment type="subcellular location">
    <subcellularLocation>
        <location evidence="3">Cytoplasm</location>
    </subcellularLocation>
</comment>
<comment type="catalytic activity">
    <reaction evidence="1 9">
        <text>Release of an N-terminal pyroglutamyl group from a polypeptide, the second amino acid generally not being Pro.</text>
        <dbReference type="EC" id="3.4.19.3"/>
    </reaction>
</comment>
<dbReference type="InterPro" id="IPR036440">
    <property type="entry name" value="Peptidase_C15-like_sf"/>
</dbReference>
<dbReference type="SUPFAM" id="SSF53182">
    <property type="entry name" value="Pyrrolidone carboxyl peptidase (pyroglutamate aminopeptidase)"/>
    <property type="match status" value="1"/>
</dbReference>
<dbReference type="GO" id="GO:0006508">
    <property type="term" value="P:proteolysis"/>
    <property type="evidence" value="ECO:0007669"/>
    <property type="project" value="UniProtKB-KW"/>
</dbReference>
<dbReference type="GO" id="GO:0005829">
    <property type="term" value="C:cytosol"/>
    <property type="evidence" value="ECO:0007669"/>
    <property type="project" value="InterPro"/>
</dbReference>
<dbReference type="RefSeq" id="WP_072888967.1">
    <property type="nucleotide sequence ID" value="NZ_FQVW01000008.1"/>
</dbReference>
<keyword evidence="5" id="KW-0963">Cytoplasm</keyword>
<keyword evidence="7" id="KW-0378">Hydrolase</keyword>
<evidence type="ECO:0000256" key="1">
    <source>
        <dbReference type="ARBA" id="ARBA00001770"/>
    </source>
</evidence>
<organism evidence="11 12">
    <name type="scientific">Ornithinibacillus halophilus</name>
    <dbReference type="NCBI Taxonomy" id="930117"/>
    <lineage>
        <taxon>Bacteria</taxon>
        <taxon>Bacillati</taxon>
        <taxon>Bacillota</taxon>
        <taxon>Bacilli</taxon>
        <taxon>Bacillales</taxon>
        <taxon>Bacillaceae</taxon>
        <taxon>Ornithinibacillus</taxon>
    </lineage>
</organism>
<sequence length="198" mass="21814">MKKLLLTGFEPFLEFPINPTTEIATSLNGETINDYEIIGEVLSVDFQKSGKQLLNLIEKHNPDAVISLGLAGGRNCITPERIAINCNDGPVDNRGHKPNGEKIVEDGDDGYFSTLPINKMVDALKEASLPAKISNTAGAYLCNNVMYHGLYYNKKNNLDRPSGFIHIPASHKLAVEKNMPSWSQEDLEKAIKVCINCL</sequence>
<evidence type="ECO:0000313" key="11">
    <source>
        <dbReference type="EMBL" id="SHF90088.1"/>
    </source>
</evidence>